<feature type="transmembrane region" description="Helical" evidence="2">
    <location>
        <begin position="83"/>
        <end position="103"/>
    </location>
</feature>
<gene>
    <name evidence="3" type="ORF">D104_11790</name>
</gene>
<feature type="transmembrane region" description="Helical" evidence="2">
    <location>
        <begin position="266"/>
        <end position="286"/>
    </location>
</feature>
<feature type="transmembrane region" description="Helical" evidence="2">
    <location>
        <begin position="115"/>
        <end position="132"/>
    </location>
</feature>
<protein>
    <submittedName>
        <fullName evidence="3">Uncharacterized protein</fullName>
    </submittedName>
</protein>
<dbReference type="InterPro" id="IPR039672">
    <property type="entry name" value="MFS_2"/>
</dbReference>
<comment type="similarity">
    <text evidence="1">Belongs to the sodium:galactoside symporter (TC 2.A.2) family.</text>
</comment>
<feature type="transmembrane region" description="Helical" evidence="2">
    <location>
        <begin position="293"/>
        <end position="313"/>
    </location>
</feature>
<dbReference type="eggNOG" id="COG2211">
    <property type="taxonomic scope" value="Bacteria"/>
</dbReference>
<feature type="transmembrane region" description="Helical" evidence="2">
    <location>
        <begin position="16"/>
        <end position="38"/>
    </location>
</feature>
<dbReference type="InterPro" id="IPR036259">
    <property type="entry name" value="MFS_trans_sf"/>
</dbReference>
<name>W1RSG8_9GAMM</name>
<evidence type="ECO:0000313" key="3">
    <source>
        <dbReference type="EMBL" id="ETI59947.1"/>
    </source>
</evidence>
<feature type="transmembrane region" description="Helical" evidence="2">
    <location>
        <begin position="229"/>
        <end position="254"/>
    </location>
</feature>
<feature type="transmembrane region" description="Helical" evidence="2">
    <location>
        <begin position="153"/>
        <end position="176"/>
    </location>
</feature>
<evidence type="ECO:0000256" key="2">
    <source>
        <dbReference type="SAM" id="Phobius"/>
    </source>
</evidence>
<evidence type="ECO:0000256" key="1">
    <source>
        <dbReference type="ARBA" id="ARBA00009617"/>
    </source>
</evidence>
<keyword evidence="2" id="KW-1133">Transmembrane helix</keyword>
<dbReference type="GO" id="GO:0015293">
    <property type="term" value="F:symporter activity"/>
    <property type="evidence" value="ECO:0007669"/>
    <property type="project" value="InterPro"/>
</dbReference>
<feature type="transmembrane region" description="Helical" evidence="2">
    <location>
        <begin position="182"/>
        <end position="201"/>
    </location>
</feature>
<feature type="transmembrane region" description="Helical" evidence="2">
    <location>
        <begin position="44"/>
        <end position="62"/>
    </location>
</feature>
<dbReference type="Pfam" id="PF13347">
    <property type="entry name" value="MFS_2"/>
    <property type="match status" value="1"/>
</dbReference>
<dbReference type="GO" id="GO:0008643">
    <property type="term" value="P:carbohydrate transport"/>
    <property type="evidence" value="ECO:0007669"/>
    <property type="project" value="InterPro"/>
</dbReference>
<feature type="transmembrane region" description="Helical" evidence="2">
    <location>
        <begin position="371"/>
        <end position="391"/>
    </location>
</feature>
<dbReference type="Proteomes" id="UP000018857">
    <property type="component" value="Unassembled WGS sequence"/>
</dbReference>
<keyword evidence="4" id="KW-1185">Reference proteome</keyword>
<reference evidence="3 4" key="1">
    <citation type="journal article" date="2014" name="Genome Announc.">
        <title>Draft Genome Sequence of Marinomonas sp. Strain D104, a Polycyclic Aromatic Hydrocarbon-Degrading Bacterium from the Deep-Sea Sediment of the Arctic Ocean.</title>
        <authorList>
            <person name="Dong C."/>
            <person name="Bai X."/>
            <person name="Lai Q."/>
            <person name="Xie Y."/>
            <person name="Chen X."/>
            <person name="Shao Z."/>
        </authorList>
    </citation>
    <scope>NUCLEOTIDE SEQUENCE [LARGE SCALE GENOMIC DNA]</scope>
    <source>
        <strain evidence="3 4">D104</strain>
    </source>
</reference>
<dbReference type="PANTHER" id="PTHR11328:SF24">
    <property type="entry name" value="MAJOR FACILITATOR SUPERFAMILY (MFS) PROFILE DOMAIN-CONTAINING PROTEIN"/>
    <property type="match status" value="1"/>
</dbReference>
<keyword evidence="2" id="KW-0472">Membrane</keyword>
<dbReference type="Gene3D" id="1.20.1250.20">
    <property type="entry name" value="MFS general substrate transporter like domains"/>
    <property type="match status" value="1"/>
</dbReference>
<dbReference type="GO" id="GO:0005886">
    <property type="term" value="C:plasma membrane"/>
    <property type="evidence" value="ECO:0007669"/>
    <property type="project" value="TreeGrafter"/>
</dbReference>
<dbReference type="RefSeq" id="WP_024024442.1">
    <property type="nucleotide sequence ID" value="NZ_AYOZ01000023.1"/>
</dbReference>
<organism evidence="3 4">
    <name type="scientific">Marinomonas profundimaris</name>
    <dbReference type="NCBI Taxonomy" id="1208321"/>
    <lineage>
        <taxon>Bacteria</taxon>
        <taxon>Pseudomonadati</taxon>
        <taxon>Pseudomonadota</taxon>
        <taxon>Gammaproteobacteria</taxon>
        <taxon>Oceanospirillales</taxon>
        <taxon>Oceanospirillaceae</taxon>
        <taxon>Marinomonas</taxon>
    </lineage>
</organism>
<keyword evidence="2" id="KW-0812">Transmembrane</keyword>
<dbReference type="AlphaFoldDB" id="W1RSG8"/>
<dbReference type="PANTHER" id="PTHR11328">
    <property type="entry name" value="MAJOR FACILITATOR SUPERFAMILY DOMAIN-CONTAINING PROTEIN"/>
    <property type="match status" value="1"/>
</dbReference>
<proteinExistence type="inferred from homology"/>
<sequence length="467" mass="50769">MSKLQYETSRHERLSYYTFFTGQNIIYMFVTIFLSMYYTSVLGLSAGAVGLIFLVARVWDAINDPMLSILIERSRFKGGKFKPWINAITWAVPLATVLIFAFGDQIAQLPMGVRIAYAGITYILWGMLYTISDAPAYAMGTVMTINKSERNTIYSYVRFGGFAGMIIAMVGAPMLVDKLGGRWMMSAIIMSVIAMVLMMTIRGVKERHVVDQAVPSLRQILVAVSGNKYLLLFLVSYVFIGGANFAFTLMPFIARDVFNDSALTSLLLFSIIGPAMLASPLVPISIKYVGKIATFAGATIILCVLSLITWLVGYQSLEIFIALNMLKAVALGVTLIMPNILIADCIEYNYKTCGQRLEAIAFATQTFSNKATTAVGGAVAMGYLALVGFVQSTGGVVIQQPQQVIDGMWDVLNLGHAIGAAIGLVIFLLGYKITDSLLANLNQSSISSEVRSSGTKNTLNSTSVIAK</sequence>
<dbReference type="OrthoDB" id="181905at2"/>
<accession>W1RSG8</accession>
<dbReference type="STRING" id="1208321.D104_11790"/>
<comment type="caution">
    <text evidence="3">The sequence shown here is derived from an EMBL/GenBank/DDBJ whole genome shotgun (WGS) entry which is preliminary data.</text>
</comment>
<feature type="transmembrane region" description="Helical" evidence="2">
    <location>
        <begin position="319"/>
        <end position="342"/>
    </location>
</feature>
<feature type="transmembrane region" description="Helical" evidence="2">
    <location>
        <begin position="411"/>
        <end position="431"/>
    </location>
</feature>
<dbReference type="PATRIC" id="fig|1208321.3.peg.2349"/>
<evidence type="ECO:0000313" key="4">
    <source>
        <dbReference type="Proteomes" id="UP000018857"/>
    </source>
</evidence>
<dbReference type="EMBL" id="AYOZ01000023">
    <property type="protein sequence ID" value="ETI59947.1"/>
    <property type="molecule type" value="Genomic_DNA"/>
</dbReference>
<dbReference type="SUPFAM" id="SSF103473">
    <property type="entry name" value="MFS general substrate transporter"/>
    <property type="match status" value="1"/>
</dbReference>